<protein>
    <submittedName>
        <fullName evidence="1">Uncharacterized protein</fullName>
    </submittedName>
</protein>
<keyword evidence="2" id="KW-1185">Reference proteome</keyword>
<evidence type="ECO:0000313" key="2">
    <source>
        <dbReference type="Proteomes" id="UP000608024"/>
    </source>
</evidence>
<dbReference type="Proteomes" id="UP000608024">
    <property type="component" value="Unassembled WGS sequence"/>
</dbReference>
<accession>A0A918ZN69</accession>
<reference evidence="1" key="1">
    <citation type="journal article" date="2014" name="Int. J. Syst. Evol. Microbiol.">
        <title>Complete genome sequence of Corynebacterium casei LMG S-19264T (=DSM 44701T), isolated from a smear-ripened cheese.</title>
        <authorList>
            <consortium name="US DOE Joint Genome Institute (JGI-PGF)"/>
            <person name="Walter F."/>
            <person name="Albersmeier A."/>
            <person name="Kalinowski J."/>
            <person name="Ruckert C."/>
        </authorList>
    </citation>
    <scope>NUCLEOTIDE SEQUENCE</scope>
    <source>
        <strain evidence="1">JCM 4784</strain>
    </source>
</reference>
<evidence type="ECO:0000313" key="1">
    <source>
        <dbReference type="EMBL" id="GHE59783.1"/>
    </source>
</evidence>
<dbReference type="AlphaFoldDB" id="A0A918ZN69"/>
<dbReference type="InterPro" id="IPR046044">
    <property type="entry name" value="DUF6002"/>
</dbReference>
<sequence>MTSVLPPTTTAGRCEVPAALSHYHDELRRVLQETASRARTEPEAFAPAWELPDPGPALDAFFAPSTISAHPLTEYQGRRVDLLHLMHNPRTRTTKTYASLLIVARAVAHIERTGERVVIITPSSANKATALRDAVLRAHECGLATPETLGITCVVPLSSRGKLWRSPLSDDPELRRANPLTVLDTAEPGRVKELARTVTGTLSATLHRDHGVRLWHSLELLNYAVADTARALFERDRLPAGPRLHAHAVSSAFGLLGHFHGQQYLTGQDWPGTAAGYFLVQHLGTPDMVSSLYHDHFDHRPSWTERDGRLVQDHDPHFPQVAYAPDEQLDATFYTRRPATSARMNEIIRRQGGGGIVVSLPECLERYPAVRSLLAPAGVHLPADPRRLREWSLVMAVTGVLNAVDRHLVDTTDILVHGSGSYATEDYEPVPEAHLRPVADAADLDLALREAVR</sequence>
<name>A0A918ZN69_9ACTN</name>
<organism evidence="1 2">
    <name type="scientific">Streptomyces longispororuber</name>
    <dbReference type="NCBI Taxonomy" id="68230"/>
    <lineage>
        <taxon>Bacteria</taxon>
        <taxon>Bacillati</taxon>
        <taxon>Actinomycetota</taxon>
        <taxon>Actinomycetes</taxon>
        <taxon>Kitasatosporales</taxon>
        <taxon>Streptomycetaceae</taxon>
        <taxon>Streptomyces</taxon>
    </lineage>
</organism>
<proteinExistence type="predicted"/>
<dbReference type="RefSeq" id="WP_190136533.1">
    <property type="nucleotide sequence ID" value="NZ_BNBT01000039.1"/>
</dbReference>
<dbReference type="EMBL" id="BNBT01000039">
    <property type="protein sequence ID" value="GHE59783.1"/>
    <property type="molecule type" value="Genomic_DNA"/>
</dbReference>
<dbReference type="Pfam" id="PF19465">
    <property type="entry name" value="DUF6002"/>
    <property type="match status" value="1"/>
</dbReference>
<comment type="caution">
    <text evidence="1">The sequence shown here is derived from an EMBL/GenBank/DDBJ whole genome shotgun (WGS) entry which is preliminary data.</text>
</comment>
<reference evidence="1" key="2">
    <citation type="submission" date="2020-09" db="EMBL/GenBank/DDBJ databases">
        <authorList>
            <person name="Sun Q."/>
            <person name="Ohkuma M."/>
        </authorList>
    </citation>
    <scope>NUCLEOTIDE SEQUENCE</scope>
    <source>
        <strain evidence="1">JCM 4784</strain>
    </source>
</reference>
<gene>
    <name evidence="1" type="ORF">GCM10018785_31220</name>
</gene>